<dbReference type="AlphaFoldDB" id="A0A8S1RP15"/>
<keyword evidence="2" id="KW-1185">Reference proteome</keyword>
<accession>A0A8S1RP15</accession>
<dbReference type="EMBL" id="CAJJDN010000195">
    <property type="protein sequence ID" value="CAD8128749.1"/>
    <property type="molecule type" value="Genomic_DNA"/>
</dbReference>
<protein>
    <submittedName>
        <fullName evidence="1">Uncharacterized protein</fullName>
    </submittedName>
</protein>
<name>A0A8S1RP15_9CILI</name>
<dbReference type="Proteomes" id="UP000692954">
    <property type="component" value="Unassembled WGS sequence"/>
</dbReference>
<evidence type="ECO:0000313" key="2">
    <source>
        <dbReference type="Proteomes" id="UP000692954"/>
    </source>
</evidence>
<proteinExistence type="predicted"/>
<organism evidence="1 2">
    <name type="scientific">Paramecium sonneborni</name>
    <dbReference type="NCBI Taxonomy" id="65129"/>
    <lineage>
        <taxon>Eukaryota</taxon>
        <taxon>Sar</taxon>
        <taxon>Alveolata</taxon>
        <taxon>Ciliophora</taxon>
        <taxon>Intramacronucleata</taxon>
        <taxon>Oligohymenophorea</taxon>
        <taxon>Peniculida</taxon>
        <taxon>Parameciidae</taxon>
        <taxon>Paramecium</taxon>
    </lineage>
</organism>
<comment type="caution">
    <text evidence="1">The sequence shown here is derived from an EMBL/GenBank/DDBJ whole genome shotgun (WGS) entry which is preliminary data.</text>
</comment>
<reference evidence="1" key="1">
    <citation type="submission" date="2021-01" db="EMBL/GenBank/DDBJ databases">
        <authorList>
            <consortium name="Genoscope - CEA"/>
            <person name="William W."/>
        </authorList>
    </citation>
    <scope>NUCLEOTIDE SEQUENCE</scope>
</reference>
<sequence length="66" mass="7409">MDKILGISLKSNLTIDLNELCFKKNLVGQTKNQIKYNFSQAIPNPSNLSYVIVKSLNINDVKSDHS</sequence>
<evidence type="ECO:0000313" key="1">
    <source>
        <dbReference type="EMBL" id="CAD8128749.1"/>
    </source>
</evidence>
<gene>
    <name evidence="1" type="ORF">PSON_ATCC_30995.1.T1950022</name>
</gene>